<dbReference type="PANTHER" id="PTHR47268">
    <property type="entry name" value="ACYLPHOSPHATASE"/>
    <property type="match status" value="1"/>
</dbReference>
<dbReference type="AlphaFoldDB" id="A0A4Q7MJV4"/>
<keyword evidence="5" id="KW-0378">Hydrolase</keyword>
<keyword evidence="9" id="KW-1185">Reference proteome</keyword>
<sequence length="89" mass="9664">MIRRRVIVHGGVQGVGYRYTARLEAERLGVAGWVRNRPDGAVEAEVEGDEASVQAMLDWLAEGPPGAVVRTTEVSEVEPGGERGFRIAF</sequence>
<accession>A0A4Q7MJV4</accession>
<evidence type="ECO:0000259" key="7">
    <source>
        <dbReference type="PROSITE" id="PS51160"/>
    </source>
</evidence>
<dbReference type="GO" id="GO:0003998">
    <property type="term" value="F:acylphosphatase activity"/>
    <property type="evidence" value="ECO:0007669"/>
    <property type="project" value="UniProtKB-EC"/>
</dbReference>
<evidence type="ECO:0000256" key="6">
    <source>
        <dbReference type="RuleBase" id="RU004168"/>
    </source>
</evidence>
<dbReference type="InterPro" id="IPR020456">
    <property type="entry name" value="Acylphosphatase"/>
</dbReference>
<dbReference type="PRINTS" id="PR00112">
    <property type="entry name" value="ACYLPHPHTASE"/>
</dbReference>
<dbReference type="RefSeq" id="WP_242609435.1">
    <property type="nucleotide sequence ID" value="NZ_SGWY01000001.1"/>
</dbReference>
<comment type="caution">
    <text evidence="8">The sequence shown here is derived from an EMBL/GenBank/DDBJ whole genome shotgun (WGS) entry which is preliminary data.</text>
</comment>
<gene>
    <name evidence="8" type="ORF">EV187_0966</name>
</gene>
<evidence type="ECO:0000256" key="4">
    <source>
        <dbReference type="ARBA" id="ARBA00047645"/>
    </source>
</evidence>
<comment type="similarity">
    <text evidence="1 6">Belongs to the acylphosphatase family.</text>
</comment>
<dbReference type="EC" id="3.6.1.7" evidence="2 5"/>
<dbReference type="Proteomes" id="UP000293289">
    <property type="component" value="Unassembled WGS sequence"/>
</dbReference>
<evidence type="ECO:0000256" key="1">
    <source>
        <dbReference type="ARBA" id="ARBA00005614"/>
    </source>
</evidence>
<evidence type="ECO:0000256" key="2">
    <source>
        <dbReference type="ARBA" id="ARBA00012150"/>
    </source>
</evidence>
<evidence type="ECO:0000313" key="9">
    <source>
        <dbReference type="Proteomes" id="UP000293289"/>
    </source>
</evidence>
<dbReference type="Pfam" id="PF00708">
    <property type="entry name" value="Acylphosphatase"/>
    <property type="match status" value="1"/>
</dbReference>
<reference evidence="8 9" key="1">
    <citation type="submission" date="2019-02" db="EMBL/GenBank/DDBJ databases">
        <title>Genomic Encyclopedia of Type Strains, Phase IV (KMG-IV): sequencing the most valuable type-strain genomes for metagenomic binning, comparative biology and taxonomic classification.</title>
        <authorList>
            <person name="Goeker M."/>
        </authorList>
    </citation>
    <scope>NUCLEOTIDE SEQUENCE [LARGE SCALE GENOMIC DNA]</scope>
    <source>
        <strain evidence="8 9">DSM 43045</strain>
    </source>
</reference>
<proteinExistence type="inferred from homology"/>
<protein>
    <recommendedName>
        <fullName evidence="3 5">acylphosphatase</fullName>
        <ecNumber evidence="2 5">3.6.1.7</ecNumber>
    </recommendedName>
</protein>
<dbReference type="PROSITE" id="PS51160">
    <property type="entry name" value="ACYLPHOSPHATASE_3"/>
    <property type="match status" value="1"/>
</dbReference>
<dbReference type="InterPro" id="IPR017968">
    <property type="entry name" value="Acylphosphatase_CS"/>
</dbReference>
<feature type="domain" description="Acylphosphatase-like" evidence="7">
    <location>
        <begin position="3"/>
        <end position="89"/>
    </location>
</feature>
<evidence type="ECO:0000256" key="3">
    <source>
        <dbReference type="ARBA" id="ARBA00015991"/>
    </source>
</evidence>
<dbReference type="EMBL" id="SGWY01000001">
    <property type="protein sequence ID" value="RZS68536.1"/>
    <property type="molecule type" value="Genomic_DNA"/>
</dbReference>
<evidence type="ECO:0000256" key="5">
    <source>
        <dbReference type="PROSITE-ProRule" id="PRU00520"/>
    </source>
</evidence>
<dbReference type="InterPro" id="IPR036046">
    <property type="entry name" value="Acylphosphatase-like_dom_sf"/>
</dbReference>
<organism evidence="8 9">
    <name type="scientific">Agromyces ramosus</name>
    <dbReference type="NCBI Taxonomy" id="33879"/>
    <lineage>
        <taxon>Bacteria</taxon>
        <taxon>Bacillati</taxon>
        <taxon>Actinomycetota</taxon>
        <taxon>Actinomycetes</taxon>
        <taxon>Micrococcales</taxon>
        <taxon>Microbacteriaceae</taxon>
        <taxon>Agromyces</taxon>
    </lineage>
</organism>
<name>A0A4Q7MJV4_9MICO</name>
<dbReference type="PROSITE" id="PS00151">
    <property type="entry name" value="ACYLPHOSPHATASE_2"/>
    <property type="match status" value="1"/>
</dbReference>
<dbReference type="SUPFAM" id="SSF54975">
    <property type="entry name" value="Acylphosphatase/BLUF domain-like"/>
    <property type="match status" value="1"/>
</dbReference>
<evidence type="ECO:0000313" key="8">
    <source>
        <dbReference type="EMBL" id="RZS68536.1"/>
    </source>
</evidence>
<dbReference type="InterPro" id="IPR001792">
    <property type="entry name" value="Acylphosphatase-like_dom"/>
</dbReference>
<dbReference type="PANTHER" id="PTHR47268:SF4">
    <property type="entry name" value="ACYLPHOSPHATASE"/>
    <property type="match status" value="1"/>
</dbReference>
<dbReference type="Gene3D" id="3.30.70.100">
    <property type="match status" value="1"/>
</dbReference>
<feature type="active site" evidence="5">
    <location>
        <position position="36"/>
    </location>
</feature>
<comment type="catalytic activity">
    <reaction evidence="4 5">
        <text>an acyl phosphate + H2O = a carboxylate + phosphate + H(+)</text>
        <dbReference type="Rhea" id="RHEA:14965"/>
        <dbReference type="ChEBI" id="CHEBI:15377"/>
        <dbReference type="ChEBI" id="CHEBI:15378"/>
        <dbReference type="ChEBI" id="CHEBI:29067"/>
        <dbReference type="ChEBI" id="CHEBI:43474"/>
        <dbReference type="ChEBI" id="CHEBI:59918"/>
        <dbReference type="EC" id="3.6.1.7"/>
    </reaction>
</comment>
<feature type="active site" evidence="5">
    <location>
        <position position="18"/>
    </location>
</feature>